<evidence type="ECO:0000256" key="2">
    <source>
        <dbReference type="ARBA" id="ARBA00004123"/>
    </source>
</evidence>
<dbReference type="PANTHER" id="PTHR22930:SF85">
    <property type="entry name" value="GH03217P-RELATED"/>
    <property type="match status" value="1"/>
</dbReference>
<evidence type="ECO:0000259" key="9">
    <source>
        <dbReference type="Pfam" id="PF13359"/>
    </source>
</evidence>
<dbReference type="InterPro" id="IPR027806">
    <property type="entry name" value="HARBI1_dom"/>
</dbReference>
<evidence type="ECO:0000256" key="8">
    <source>
        <dbReference type="SAM" id="SignalP"/>
    </source>
</evidence>
<evidence type="ECO:0000313" key="11">
    <source>
        <dbReference type="EMBL" id="SBP76748.1"/>
    </source>
</evidence>
<reference evidence="10" key="2">
    <citation type="submission" date="2016-06" db="EMBL/GenBank/DDBJ databases">
        <title>The genome of a short-lived fish provides insights into sex chromosome evolution and the genetic control of aging.</title>
        <authorList>
            <person name="Reichwald K."/>
            <person name="Felder M."/>
            <person name="Petzold A."/>
            <person name="Koch P."/>
            <person name="Groth M."/>
            <person name="Platzer M."/>
        </authorList>
    </citation>
    <scope>NUCLEOTIDE SEQUENCE</scope>
    <source>
        <tissue evidence="10">Brain</tissue>
    </source>
</reference>
<gene>
    <name evidence="10" type="primary">ZGC:113227</name>
    <name evidence="11" type="synonym">Nfu_g_1_024777</name>
</gene>
<evidence type="ECO:0000256" key="5">
    <source>
        <dbReference type="ARBA" id="ARBA00022723"/>
    </source>
</evidence>
<dbReference type="PANTHER" id="PTHR22930">
    <property type="match status" value="1"/>
</dbReference>
<dbReference type="GO" id="GO:0016787">
    <property type="term" value="F:hydrolase activity"/>
    <property type="evidence" value="ECO:0007669"/>
    <property type="project" value="UniProtKB-KW"/>
</dbReference>
<dbReference type="GO" id="GO:0005634">
    <property type="term" value="C:nucleus"/>
    <property type="evidence" value="ECO:0007669"/>
    <property type="project" value="UniProtKB-SubCell"/>
</dbReference>
<dbReference type="GO" id="GO:0004518">
    <property type="term" value="F:nuclease activity"/>
    <property type="evidence" value="ECO:0007669"/>
    <property type="project" value="UniProtKB-KW"/>
</dbReference>
<keyword evidence="5" id="KW-0479">Metal-binding</keyword>
<keyword evidence="6" id="KW-0378">Hydrolase</keyword>
<keyword evidence="4" id="KW-0540">Nuclease</keyword>
<name>A0A1A8CC85_NOTKA</name>
<dbReference type="Pfam" id="PF13359">
    <property type="entry name" value="DDE_Tnp_4"/>
    <property type="match status" value="1"/>
</dbReference>
<dbReference type="EMBL" id="HADZ01012807">
    <property type="protein sequence ID" value="SBP76748.1"/>
    <property type="molecule type" value="Transcribed_RNA"/>
</dbReference>
<comment type="subcellular location">
    <subcellularLocation>
        <location evidence="2">Nucleus</location>
    </subcellularLocation>
</comment>
<feature type="domain" description="DDE Tnp4" evidence="9">
    <location>
        <begin position="115"/>
        <end position="278"/>
    </location>
</feature>
<proteinExistence type="inferred from homology"/>
<dbReference type="InterPro" id="IPR045249">
    <property type="entry name" value="HARBI1-like"/>
</dbReference>
<evidence type="ECO:0000256" key="1">
    <source>
        <dbReference type="ARBA" id="ARBA00001968"/>
    </source>
</evidence>
<keyword evidence="7" id="KW-0539">Nucleus</keyword>
<evidence type="ECO:0000256" key="4">
    <source>
        <dbReference type="ARBA" id="ARBA00022722"/>
    </source>
</evidence>
<comment type="similarity">
    <text evidence="3">Belongs to the HARBI1 family.</text>
</comment>
<evidence type="ECO:0000256" key="6">
    <source>
        <dbReference type="ARBA" id="ARBA00022801"/>
    </source>
</evidence>
<protein>
    <submittedName>
        <fullName evidence="10">Zgc:113227</fullName>
    </submittedName>
</protein>
<evidence type="ECO:0000256" key="3">
    <source>
        <dbReference type="ARBA" id="ARBA00006958"/>
    </source>
</evidence>
<comment type="cofactor">
    <cofactor evidence="1">
        <name>a divalent metal cation</name>
        <dbReference type="ChEBI" id="CHEBI:60240"/>
    </cofactor>
</comment>
<dbReference type="GO" id="GO:0046872">
    <property type="term" value="F:metal ion binding"/>
    <property type="evidence" value="ECO:0007669"/>
    <property type="project" value="UniProtKB-KW"/>
</dbReference>
<dbReference type="EMBL" id="HADZ01012424">
    <property type="protein sequence ID" value="SBP76365.1"/>
    <property type="molecule type" value="Transcribed_RNA"/>
</dbReference>
<organism evidence="10">
    <name type="scientific">Nothobranchius kadleci</name>
    <name type="common">African annual killifish</name>
    <dbReference type="NCBI Taxonomy" id="1051664"/>
    <lineage>
        <taxon>Eukaryota</taxon>
        <taxon>Metazoa</taxon>
        <taxon>Chordata</taxon>
        <taxon>Craniata</taxon>
        <taxon>Vertebrata</taxon>
        <taxon>Euteleostomi</taxon>
        <taxon>Actinopterygii</taxon>
        <taxon>Neopterygii</taxon>
        <taxon>Teleostei</taxon>
        <taxon>Neoteleostei</taxon>
        <taxon>Acanthomorphata</taxon>
        <taxon>Ovalentaria</taxon>
        <taxon>Atherinomorphae</taxon>
        <taxon>Cyprinodontiformes</taxon>
        <taxon>Nothobranchiidae</taxon>
        <taxon>Nothobranchius</taxon>
    </lineage>
</organism>
<reference evidence="10" key="1">
    <citation type="submission" date="2016-05" db="EMBL/GenBank/DDBJ databases">
        <authorList>
            <person name="Lavstsen T."/>
            <person name="Jespersen J.S."/>
        </authorList>
    </citation>
    <scope>NUCLEOTIDE SEQUENCE</scope>
    <source>
        <tissue evidence="10">Brain</tissue>
    </source>
</reference>
<dbReference type="AlphaFoldDB" id="A0A1A8CC85"/>
<evidence type="ECO:0000256" key="7">
    <source>
        <dbReference type="ARBA" id="ARBA00023242"/>
    </source>
</evidence>
<keyword evidence="8" id="KW-0732">Signal</keyword>
<feature type="chain" id="PRO_5015055833" evidence="8">
    <location>
        <begin position="20"/>
        <end position="329"/>
    </location>
</feature>
<evidence type="ECO:0000313" key="10">
    <source>
        <dbReference type="EMBL" id="SBP76365.1"/>
    </source>
</evidence>
<sequence length="329" mass="37926">MENFVVLFFMVLRLWLVLGARLCARQAERRRLRQLRRMKSAKRRRDMQEAILKQYNTLLRLRQRRRRILCVKDFCAAAEAWLLPELIHLPDEGKFREIASYFESRWGLPQCVGAIDGSHIPIIAPRTFHTDYFNRKGWHSLILQAVVDGKGLFWNVFAGLPGSMHDARVLRLSSIWHLASRGNLFPDHSIQIAGVDFGYCILGDSAYPLQDWLLKPFTDTGRLTEQQLLFNKKFSRARVVVENAFGRLKGRWRCLLKRNDCDVSLVRSMILTCCALHNLCESHGEHYDNVWTTETEYPEPVAAPPPPQNTGDVGGKAKRDALMMHLVGQ</sequence>
<feature type="signal peptide" evidence="8">
    <location>
        <begin position="1"/>
        <end position="19"/>
    </location>
</feature>
<accession>A0A1A8CC85</accession>